<keyword evidence="2" id="KW-1185">Reference proteome</keyword>
<dbReference type="AlphaFoldDB" id="A0A7U9TGH8"/>
<dbReference type="InterPro" id="IPR028994">
    <property type="entry name" value="Integrin_alpha_N"/>
</dbReference>
<dbReference type="KEGG" id="manr:MPAN_005790"/>
<protein>
    <recommendedName>
        <fullName evidence="3">VCBS repeat-containing protein</fullName>
    </recommendedName>
</protein>
<proteinExistence type="predicted"/>
<evidence type="ECO:0000313" key="1">
    <source>
        <dbReference type="EMBL" id="BCR35686.1"/>
    </source>
</evidence>
<dbReference type="EMBL" id="AP024412">
    <property type="protein sequence ID" value="BCR35686.1"/>
    <property type="molecule type" value="Genomic_DNA"/>
</dbReference>
<reference evidence="1" key="1">
    <citation type="submission" date="2021-01" db="EMBL/GenBank/DDBJ databases">
        <title>Draft genome sequence of Acholeplasmataceae bacterium strain Mahy22.</title>
        <authorList>
            <person name="Watanabe M."/>
            <person name="Kojima H."/>
            <person name="Fukui M."/>
        </authorList>
    </citation>
    <scope>NUCLEOTIDE SEQUENCE</scope>
    <source>
        <strain evidence="1">Mahy22</strain>
    </source>
</reference>
<gene>
    <name evidence="1" type="ORF">MPAN_005790</name>
</gene>
<sequence>MKIKKIVLDEMYRAYSTGSTTIDNKLYLIVASEAIDGSCYAYSGKDFSEKKVVWEKAGGTMSIVEIPNRNGEFLAVQEFFPGFNGKTSKVVHVKMVNDEFVVNDFIDLPYLHRFDLIEVNGVIHFIGATLCTSKTDREDWSDPGKIYVGILPKDLSKGMQLKVIYENLTHNHGYYQSTYKDQKCGYVTSDEGVFACVAPKDEKGEWEISHLIDRKVSDVALVDINNDGKLEILSIEPFHGKDIYIYNEVDGKYEETFHLDRELEFAHAIAGTTILGQSAFVCGIRRLNKELFYLTYNKEKNDYDLTMIDEGCGPANIVIVNQENQDIILASNNTIHQAAVYIITKD</sequence>
<evidence type="ECO:0008006" key="3">
    <source>
        <dbReference type="Google" id="ProtNLM"/>
    </source>
</evidence>
<evidence type="ECO:0000313" key="2">
    <source>
        <dbReference type="Proteomes" id="UP000620133"/>
    </source>
</evidence>
<organism evidence="1 2">
    <name type="scientific">Mariniplasma anaerobium</name>
    <dbReference type="NCBI Taxonomy" id="2735436"/>
    <lineage>
        <taxon>Bacteria</taxon>
        <taxon>Bacillati</taxon>
        <taxon>Mycoplasmatota</taxon>
        <taxon>Mollicutes</taxon>
        <taxon>Acholeplasmatales</taxon>
        <taxon>Acholeplasmataceae</taxon>
        <taxon>Mariniplasma</taxon>
    </lineage>
</organism>
<accession>A0A7U9TGH8</accession>
<dbReference type="SUPFAM" id="SSF69318">
    <property type="entry name" value="Integrin alpha N-terminal domain"/>
    <property type="match status" value="1"/>
</dbReference>
<dbReference type="Proteomes" id="UP000620133">
    <property type="component" value="Chromosome"/>
</dbReference>
<dbReference type="RefSeq" id="WP_176238528.1">
    <property type="nucleotide sequence ID" value="NZ_AP024412.1"/>
</dbReference>
<name>A0A7U9TGH8_9MOLU</name>